<evidence type="ECO:0000256" key="3">
    <source>
        <dbReference type="ARBA" id="ARBA00023038"/>
    </source>
</evidence>
<dbReference type="PANTHER" id="PTHR15468">
    <property type="entry name" value="ZNF185"/>
    <property type="match status" value="1"/>
</dbReference>
<keyword evidence="8" id="KW-1185">Reference proteome</keyword>
<evidence type="ECO:0000256" key="5">
    <source>
        <dbReference type="SAM" id="MobiDB-lite"/>
    </source>
</evidence>
<dbReference type="GO" id="GO:0046872">
    <property type="term" value="F:metal ion binding"/>
    <property type="evidence" value="ECO:0007669"/>
    <property type="project" value="UniProtKB-KW"/>
</dbReference>
<proteinExistence type="predicted"/>
<evidence type="ECO:0000256" key="4">
    <source>
        <dbReference type="PROSITE-ProRule" id="PRU00125"/>
    </source>
</evidence>
<keyword evidence="1 4" id="KW-0479">Metal-binding</keyword>
<name>A0A5A9NSY1_9TELE</name>
<comment type="caution">
    <text evidence="7">The sequence shown here is derived from an EMBL/GenBank/DDBJ whole genome shotgun (WGS) entry which is preliminary data.</text>
</comment>
<keyword evidence="3 4" id="KW-0440">LIM domain</keyword>
<dbReference type="PROSITE" id="PS00478">
    <property type="entry name" value="LIM_DOMAIN_1"/>
    <property type="match status" value="1"/>
</dbReference>
<gene>
    <name evidence="7" type="ORF">E1301_Tti021639</name>
</gene>
<feature type="domain" description="LIM zinc-binding" evidence="6">
    <location>
        <begin position="389"/>
        <end position="455"/>
    </location>
</feature>
<dbReference type="PROSITE" id="PS50023">
    <property type="entry name" value="LIM_DOMAIN_2"/>
    <property type="match status" value="1"/>
</dbReference>
<evidence type="ECO:0000256" key="1">
    <source>
        <dbReference type="ARBA" id="ARBA00022723"/>
    </source>
</evidence>
<evidence type="ECO:0000256" key="2">
    <source>
        <dbReference type="ARBA" id="ARBA00022833"/>
    </source>
</evidence>
<feature type="compositionally biased region" description="Pro residues" evidence="5">
    <location>
        <begin position="152"/>
        <end position="170"/>
    </location>
</feature>
<feature type="compositionally biased region" description="Low complexity" evidence="5">
    <location>
        <begin position="364"/>
        <end position="381"/>
    </location>
</feature>
<feature type="compositionally biased region" description="Polar residues" evidence="5">
    <location>
        <begin position="51"/>
        <end position="72"/>
    </location>
</feature>
<dbReference type="AlphaFoldDB" id="A0A5A9NSY1"/>
<evidence type="ECO:0000313" key="7">
    <source>
        <dbReference type="EMBL" id="KAA0712578.1"/>
    </source>
</evidence>
<dbReference type="EMBL" id="SOYY01000013">
    <property type="protein sequence ID" value="KAA0712578.1"/>
    <property type="molecule type" value="Genomic_DNA"/>
</dbReference>
<feature type="region of interest" description="Disordered" evidence="5">
    <location>
        <begin position="134"/>
        <end position="284"/>
    </location>
</feature>
<dbReference type="InterPro" id="IPR052621">
    <property type="entry name" value="Cell_Prolif/Cornif_Regul"/>
</dbReference>
<dbReference type="InterPro" id="IPR001781">
    <property type="entry name" value="Znf_LIM"/>
</dbReference>
<feature type="region of interest" description="Disordered" evidence="5">
    <location>
        <begin position="1"/>
        <end position="110"/>
    </location>
</feature>
<sequence length="458" mass="49414">MMEDSGRRRTMLKDGSWIRRDAEEDEAVDYDPNFGKSILGRLKSTDDSDSPPVNSGTSVNSLTKQFGDSQALSKSSIGTTSKSSVTPRKPPVPVKNPAVKTSPNTSSFTARVFSGANTNYKTVNSPVIRSFGEKSPEVTVSQTINRVEKKPSPAPVPPVILPPPPPPPPVSSVTSTSSSVKEMIVKTPVSPSPVKSPNRYENVSYAQESPTSSVTTTKRIISSSSSSSLIMDETRSAKPSESSENFKLSDVSYSSTRTTPSSESLSTTYYSNQRSSAPLDDLSDTLIPIRSGSVYSQSSQSHDVSYSSTRTTPSSESLSTTYYSSQRSSAPLDDLSDNLIPSRSGSVYSQSSQSQSHMIPIDQSHSSVYSPSKTSSSDFTSSRTVSSRDVCSVCGKPTPGSAKMILEDLQISCHTSCFKCAVCHTALGNLEIGKSLWVYRDRVNCSNCYNKIKGQWYN</sequence>
<dbReference type="Proteomes" id="UP000324632">
    <property type="component" value="Chromosome 13"/>
</dbReference>
<reference evidence="7 8" key="1">
    <citation type="journal article" date="2019" name="Mol. Ecol. Resour.">
        <title>Chromosome-level genome assembly of Triplophysa tibetana, a fish adapted to the harsh high-altitude environment of the Tibetan Plateau.</title>
        <authorList>
            <person name="Yang X."/>
            <person name="Liu H."/>
            <person name="Ma Z."/>
            <person name="Zou Y."/>
            <person name="Zou M."/>
            <person name="Mao Y."/>
            <person name="Li X."/>
            <person name="Wang H."/>
            <person name="Chen T."/>
            <person name="Wang W."/>
            <person name="Yang R."/>
        </authorList>
    </citation>
    <scope>NUCLEOTIDE SEQUENCE [LARGE SCALE GENOMIC DNA]</scope>
    <source>
        <strain evidence="7">TTIB1903HZAU</strain>
        <tissue evidence="7">Muscle</tissue>
    </source>
</reference>
<feature type="compositionally biased region" description="Low complexity" evidence="5">
    <location>
        <begin position="73"/>
        <end position="87"/>
    </location>
</feature>
<feature type="region of interest" description="Disordered" evidence="5">
    <location>
        <begin position="297"/>
        <end position="356"/>
    </location>
</feature>
<feature type="compositionally biased region" description="Low complexity" evidence="5">
    <location>
        <begin position="342"/>
        <end position="356"/>
    </location>
</feature>
<protein>
    <submittedName>
        <fullName evidence="7">Sciellin</fullName>
    </submittedName>
</protein>
<feature type="compositionally biased region" description="Polar residues" evidence="5">
    <location>
        <begin position="239"/>
        <end position="276"/>
    </location>
</feature>
<dbReference type="SMART" id="SM00132">
    <property type="entry name" value="LIM"/>
    <property type="match status" value="1"/>
</dbReference>
<feature type="region of interest" description="Disordered" evidence="5">
    <location>
        <begin position="362"/>
        <end position="381"/>
    </location>
</feature>
<organism evidence="7 8">
    <name type="scientific">Triplophysa tibetana</name>
    <dbReference type="NCBI Taxonomy" id="1572043"/>
    <lineage>
        <taxon>Eukaryota</taxon>
        <taxon>Metazoa</taxon>
        <taxon>Chordata</taxon>
        <taxon>Craniata</taxon>
        <taxon>Vertebrata</taxon>
        <taxon>Euteleostomi</taxon>
        <taxon>Actinopterygii</taxon>
        <taxon>Neopterygii</taxon>
        <taxon>Teleostei</taxon>
        <taxon>Ostariophysi</taxon>
        <taxon>Cypriniformes</taxon>
        <taxon>Nemacheilidae</taxon>
        <taxon>Triplophysa</taxon>
    </lineage>
</organism>
<evidence type="ECO:0000259" key="6">
    <source>
        <dbReference type="PROSITE" id="PS50023"/>
    </source>
</evidence>
<feature type="compositionally biased region" description="Low complexity" evidence="5">
    <location>
        <begin position="297"/>
        <end position="325"/>
    </location>
</feature>
<dbReference type="Gene3D" id="2.10.110.10">
    <property type="entry name" value="Cysteine Rich Protein"/>
    <property type="match status" value="1"/>
</dbReference>
<feature type="compositionally biased region" description="Polar residues" evidence="5">
    <location>
        <begin position="199"/>
        <end position="210"/>
    </location>
</feature>
<feature type="compositionally biased region" description="Low complexity" evidence="5">
    <location>
        <begin position="171"/>
        <end position="197"/>
    </location>
</feature>
<evidence type="ECO:0000313" key="8">
    <source>
        <dbReference type="Proteomes" id="UP000324632"/>
    </source>
</evidence>
<accession>A0A5A9NSY1</accession>
<feature type="compositionally biased region" description="Low complexity" evidence="5">
    <location>
        <begin position="211"/>
        <end position="228"/>
    </location>
</feature>
<keyword evidence="2 4" id="KW-0862">Zinc</keyword>
<dbReference type="PANTHER" id="PTHR15468:SF12">
    <property type="match status" value="1"/>
</dbReference>